<gene>
    <name evidence="4" type="ORF">GSOID_T00028346001</name>
</gene>
<evidence type="ECO:0000256" key="1">
    <source>
        <dbReference type="ARBA" id="ARBA00009500"/>
    </source>
</evidence>
<dbReference type="InterPro" id="IPR023796">
    <property type="entry name" value="Serpin_dom"/>
</dbReference>
<dbReference type="InterPro" id="IPR000215">
    <property type="entry name" value="Serpin_fam"/>
</dbReference>
<dbReference type="Proteomes" id="UP000011014">
    <property type="component" value="Unassembled WGS sequence"/>
</dbReference>
<dbReference type="SUPFAM" id="SSF56574">
    <property type="entry name" value="Serpins"/>
    <property type="match status" value="1"/>
</dbReference>
<comment type="similarity">
    <text evidence="1 2">Belongs to the serpin family.</text>
</comment>
<evidence type="ECO:0000313" key="4">
    <source>
        <dbReference type="EMBL" id="CBY35875.1"/>
    </source>
</evidence>
<dbReference type="AlphaFoldDB" id="E4YK64"/>
<dbReference type="EMBL" id="FN654691">
    <property type="protein sequence ID" value="CBY35875.1"/>
    <property type="molecule type" value="Genomic_DNA"/>
</dbReference>
<dbReference type="Pfam" id="PF00079">
    <property type="entry name" value="Serpin"/>
    <property type="match status" value="1"/>
</dbReference>
<proteinExistence type="inferred from homology"/>
<dbReference type="GO" id="GO:0004867">
    <property type="term" value="F:serine-type endopeptidase inhibitor activity"/>
    <property type="evidence" value="ECO:0007669"/>
    <property type="project" value="InterPro"/>
</dbReference>
<accession>E4YK64</accession>
<dbReference type="Gene3D" id="3.30.497.10">
    <property type="entry name" value="Antithrombin, subunit I, domain 2"/>
    <property type="match status" value="2"/>
</dbReference>
<reference evidence="4" key="1">
    <citation type="journal article" date="2010" name="Science">
        <title>Plasticity of animal genome architecture unmasked by rapid evolution of a pelagic tunicate.</title>
        <authorList>
            <person name="Denoeud F."/>
            <person name="Henriet S."/>
            <person name="Mungpakdee S."/>
            <person name="Aury J.M."/>
            <person name="Da Silva C."/>
            <person name="Brinkmann H."/>
            <person name="Mikhaleva J."/>
            <person name="Olsen L.C."/>
            <person name="Jubin C."/>
            <person name="Canestro C."/>
            <person name="Bouquet J.M."/>
            <person name="Danks G."/>
            <person name="Poulain J."/>
            <person name="Campsteijn C."/>
            <person name="Adamski M."/>
            <person name="Cross I."/>
            <person name="Yadetie F."/>
            <person name="Muffato M."/>
            <person name="Louis A."/>
            <person name="Butcher S."/>
            <person name="Tsagkogeorga G."/>
            <person name="Konrad A."/>
            <person name="Singh S."/>
            <person name="Jensen M.F."/>
            <person name="Cong E.H."/>
            <person name="Eikeseth-Otteraa H."/>
            <person name="Noel B."/>
            <person name="Anthouard V."/>
            <person name="Porcel B.M."/>
            <person name="Kachouri-Lafond R."/>
            <person name="Nishino A."/>
            <person name="Ugolini M."/>
            <person name="Chourrout P."/>
            <person name="Nishida H."/>
            <person name="Aasland R."/>
            <person name="Huzurbazar S."/>
            <person name="Westhof E."/>
            <person name="Delsuc F."/>
            <person name="Lehrach H."/>
            <person name="Reinhardt R."/>
            <person name="Weissenbach J."/>
            <person name="Roy S.W."/>
            <person name="Artiguenave F."/>
            <person name="Postlethwait J.H."/>
            <person name="Manak J.R."/>
            <person name="Thompson E.M."/>
            <person name="Jaillon O."/>
            <person name="Du Pasquier L."/>
            <person name="Boudinot P."/>
            <person name="Liberles D.A."/>
            <person name="Volff J.N."/>
            <person name="Philippe H."/>
            <person name="Lenhard B."/>
            <person name="Roest Crollius H."/>
            <person name="Wincker P."/>
            <person name="Chourrout D."/>
        </authorList>
    </citation>
    <scope>NUCLEOTIDE SEQUENCE [LARGE SCALE GENOMIC DNA]</scope>
</reference>
<feature type="domain" description="Serpin" evidence="3">
    <location>
        <begin position="41"/>
        <end position="452"/>
    </location>
</feature>
<dbReference type="InterPro" id="IPR023795">
    <property type="entry name" value="Serpin_CS"/>
</dbReference>
<dbReference type="PROSITE" id="PS00284">
    <property type="entry name" value="SERPIN"/>
    <property type="match status" value="1"/>
</dbReference>
<protein>
    <recommendedName>
        <fullName evidence="3">Serpin domain-containing protein</fullName>
    </recommendedName>
</protein>
<organism evidence="4">
    <name type="scientific">Oikopleura dioica</name>
    <name type="common">Tunicate</name>
    <dbReference type="NCBI Taxonomy" id="34765"/>
    <lineage>
        <taxon>Eukaryota</taxon>
        <taxon>Metazoa</taxon>
        <taxon>Chordata</taxon>
        <taxon>Tunicata</taxon>
        <taxon>Appendicularia</taxon>
        <taxon>Copelata</taxon>
        <taxon>Oikopleuridae</taxon>
        <taxon>Oikopleura</taxon>
    </lineage>
</organism>
<name>E4YK64_OIKDI</name>
<dbReference type="PANTHER" id="PTHR11461:SF211">
    <property type="entry name" value="GH10112P-RELATED"/>
    <property type="match status" value="1"/>
</dbReference>
<dbReference type="InterPro" id="IPR042178">
    <property type="entry name" value="Serpin_sf_1"/>
</dbReference>
<dbReference type="GO" id="GO:0005615">
    <property type="term" value="C:extracellular space"/>
    <property type="evidence" value="ECO:0007669"/>
    <property type="project" value="InterPro"/>
</dbReference>
<evidence type="ECO:0000259" key="3">
    <source>
        <dbReference type="SMART" id="SM00093"/>
    </source>
</evidence>
<dbReference type="InterPro" id="IPR036186">
    <property type="entry name" value="Serpin_sf"/>
</dbReference>
<evidence type="ECO:0000256" key="2">
    <source>
        <dbReference type="RuleBase" id="RU000411"/>
    </source>
</evidence>
<dbReference type="SMART" id="SM00093">
    <property type="entry name" value="SERPIN"/>
    <property type="match status" value="1"/>
</dbReference>
<dbReference type="PANTHER" id="PTHR11461">
    <property type="entry name" value="SERINE PROTEASE INHIBITOR, SERPIN"/>
    <property type="match status" value="1"/>
</dbReference>
<sequence>MKLLVPVFFGSFSLASSSRFDENKRYQRKDIRDDEARLGLQSLGFSLLENSDGNGLVSPVSLASILHLLAAGGVGDTRSEILEKALGINYKKFFKSDYGRHQYSWVVEPHNCIMDTLTKNAKNGAYEFKSYTGLFTNLDHDDVINPCKDWTDHSASHQCVIKKDFIREYLGENQKIDFEESYDVLEAVNAAVNKATSGNFPNFLESIPPNTLMVALSALYIESNWYNMYSNKVFDVASAGEIRRNREHYCFRGSTSKCEKPLEWLKSEELPFDVYDDGSAQIIDLKLKSGSEDDEIIYTLVMPREMNTFDPTTISARLERAEKVWQSQTINDKWAVVNIPTFEIKMKDDMIGQLRKMGIHAPFSPKNADFSHLFTDHTDSPYLKVLQHAATFSVSKDGIKASAATAAVFATRSLNTQDGKMIYVNKPFYFMLSSRSSGKLRAPLFVGKISTLV</sequence>